<evidence type="ECO:0000256" key="2">
    <source>
        <dbReference type="SAM" id="MobiDB-lite"/>
    </source>
</evidence>
<evidence type="ECO:0000259" key="3">
    <source>
        <dbReference type="PROSITE" id="PS50003"/>
    </source>
</evidence>
<evidence type="ECO:0000256" key="1">
    <source>
        <dbReference type="SAM" id="Coils"/>
    </source>
</evidence>
<feature type="domain" description="PH" evidence="3">
    <location>
        <begin position="20"/>
        <end position="146"/>
    </location>
</feature>
<dbReference type="InterPro" id="IPR044926">
    <property type="entry name" value="RGS_subdomain_2"/>
</dbReference>
<name>A0AA88GJP8_NAELO</name>
<dbReference type="EMBL" id="PYSW02000038">
    <property type="protein sequence ID" value="KAG2377348.1"/>
    <property type="molecule type" value="Genomic_DNA"/>
</dbReference>
<gene>
    <name evidence="5" type="ORF">C9374_009259</name>
</gene>
<dbReference type="CDD" id="cd00130">
    <property type="entry name" value="PAS"/>
    <property type="match status" value="1"/>
</dbReference>
<dbReference type="PANTHER" id="PTHR31600">
    <property type="entry name" value="TINY MACROCYSTS PROTEIN B-RELATED"/>
    <property type="match status" value="1"/>
</dbReference>
<dbReference type="SUPFAM" id="SSF55785">
    <property type="entry name" value="PYP-like sensor domain (PAS domain)"/>
    <property type="match status" value="1"/>
</dbReference>
<organism evidence="5 6">
    <name type="scientific">Naegleria lovaniensis</name>
    <name type="common">Amoeba</name>
    <dbReference type="NCBI Taxonomy" id="51637"/>
    <lineage>
        <taxon>Eukaryota</taxon>
        <taxon>Discoba</taxon>
        <taxon>Heterolobosea</taxon>
        <taxon>Tetramitia</taxon>
        <taxon>Eutetramitia</taxon>
        <taxon>Vahlkampfiidae</taxon>
        <taxon>Naegleria</taxon>
    </lineage>
</organism>
<accession>A0AA88GJP8</accession>
<sequence>MHLRNHHHHHYHHHEDENQIMIASGELITRQEGLFGRWKKFFFTLSKDGVLIKFKSSNFHTPMQRYLMVYSSQLNCKGDQKKEDTTSGVPQVTPSLPQPAVNMCGKENSLLLLVENSLGERETLLVVAPIDEQYVMWMRGFEIVYEHAKYELTKSHYQMPDYSTSTLTSSSSLSSSLVSSTPTILNLLEHIPKSINFDLFKKGLKISKLVEVMIDPTVIANEKGIILGVNNAAEVLFEWRHTELIGESVKVLMPPVFANHHDEYMSEYVKHRVKRMIGKPRNVIGKTKSGRMFAVEISLGEIDHNNEEDFCEMAFMAVFRKINTNVWSGSEVQQDEKEFNEMLLSSESNKVSRTVDGHGQTNTPEDDTDSSEYSSDDSVIEQFLNSNETSNTQNVPVLQQLFENKHKVCRHVEKFKHHLETSFEKEAKQLRTKVLLLSKELEILEQENEKLFMQQEVEREHIELLEREMTIIFPASHIILLDMLNDTSTRDAILKWAKKGTSLYNQVSCCLSICEFKERFYMLSPRSTSRKGLKEMERQARLLFDEYFSCSAKYKVEIPIDVARMISLRLENPTCHMFHIALHSIILDMNEKLDWDEIFGKVEEI</sequence>
<dbReference type="GO" id="GO:0006355">
    <property type="term" value="P:regulation of DNA-templated transcription"/>
    <property type="evidence" value="ECO:0007669"/>
    <property type="project" value="InterPro"/>
</dbReference>
<keyword evidence="1" id="KW-0175">Coiled coil</keyword>
<dbReference type="Proteomes" id="UP000816034">
    <property type="component" value="Unassembled WGS sequence"/>
</dbReference>
<feature type="compositionally biased region" description="Polar residues" evidence="2">
    <location>
        <begin position="86"/>
        <end position="95"/>
    </location>
</feature>
<dbReference type="AlphaFoldDB" id="A0AA88GJP8"/>
<dbReference type="InterPro" id="IPR035965">
    <property type="entry name" value="PAS-like_dom_sf"/>
</dbReference>
<dbReference type="Gene3D" id="3.30.450.20">
    <property type="entry name" value="PAS domain"/>
    <property type="match status" value="1"/>
</dbReference>
<dbReference type="GeneID" id="68101713"/>
<dbReference type="SUPFAM" id="SSF48097">
    <property type="entry name" value="Regulator of G-protein signaling, RGS"/>
    <property type="match status" value="1"/>
</dbReference>
<dbReference type="InterPro" id="IPR001849">
    <property type="entry name" value="PH_domain"/>
</dbReference>
<evidence type="ECO:0000313" key="6">
    <source>
        <dbReference type="Proteomes" id="UP000816034"/>
    </source>
</evidence>
<protein>
    <recommendedName>
        <fullName evidence="7">PH domain-containing protein</fullName>
    </recommendedName>
</protein>
<comment type="caution">
    <text evidence="5">The sequence shown here is derived from an EMBL/GenBank/DDBJ whole genome shotgun (WGS) entry which is preliminary data.</text>
</comment>
<evidence type="ECO:0008006" key="7">
    <source>
        <dbReference type="Google" id="ProtNLM"/>
    </source>
</evidence>
<dbReference type="RefSeq" id="XP_044544610.1">
    <property type="nucleotide sequence ID" value="XM_044699426.1"/>
</dbReference>
<evidence type="ECO:0000259" key="4">
    <source>
        <dbReference type="PROSITE" id="PS50112"/>
    </source>
</evidence>
<evidence type="ECO:0000313" key="5">
    <source>
        <dbReference type="EMBL" id="KAG2377348.1"/>
    </source>
</evidence>
<feature type="domain" description="PAS" evidence="4">
    <location>
        <begin position="202"/>
        <end position="254"/>
    </location>
</feature>
<dbReference type="SMART" id="SM00091">
    <property type="entry name" value="PAS"/>
    <property type="match status" value="1"/>
</dbReference>
<dbReference type="PANTHER" id="PTHR31600:SF2">
    <property type="entry name" value="GAMETE ENRICHED GENE 10 PROTEIN-RELATED"/>
    <property type="match status" value="1"/>
</dbReference>
<proteinExistence type="predicted"/>
<dbReference type="InterPro" id="IPR052994">
    <property type="entry name" value="Tiny_macrocysts_regulators"/>
</dbReference>
<reference evidence="5 6" key="1">
    <citation type="journal article" date="2018" name="BMC Genomics">
        <title>The genome of Naegleria lovaniensis, the basis for a comparative approach to unravel pathogenicity factors of the human pathogenic amoeba N. fowleri.</title>
        <authorList>
            <person name="Liechti N."/>
            <person name="Schurch N."/>
            <person name="Bruggmann R."/>
            <person name="Wittwer M."/>
        </authorList>
    </citation>
    <scope>NUCLEOTIDE SEQUENCE [LARGE SCALE GENOMIC DNA]</scope>
    <source>
        <strain evidence="5 6">ATCC 30569</strain>
    </source>
</reference>
<dbReference type="InterPro" id="IPR000014">
    <property type="entry name" value="PAS"/>
</dbReference>
<feature type="region of interest" description="Disordered" evidence="2">
    <location>
        <begin position="346"/>
        <end position="377"/>
    </location>
</feature>
<dbReference type="Pfam" id="PF00989">
    <property type="entry name" value="PAS"/>
    <property type="match status" value="1"/>
</dbReference>
<dbReference type="PROSITE" id="PS50112">
    <property type="entry name" value="PAS"/>
    <property type="match status" value="1"/>
</dbReference>
<feature type="compositionally biased region" description="Acidic residues" evidence="2">
    <location>
        <begin position="364"/>
        <end position="377"/>
    </location>
</feature>
<feature type="region of interest" description="Disordered" evidence="2">
    <location>
        <begin position="78"/>
        <end position="97"/>
    </location>
</feature>
<keyword evidence="6" id="KW-1185">Reference proteome</keyword>
<dbReference type="InterPro" id="IPR013767">
    <property type="entry name" value="PAS_fold"/>
</dbReference>
<dbReference type="PROSITE" id="PS50003">
    <property type="entry name" value="PH_DOMAIN"/>
    <property type="match status" value="1"/>
</dbReference>
<dbReference type="NCBIfam" id="TIGR00229">
    <property type="entry name" value="sensory_box"/>
    <property type="match status" value="1"/>
</dbReference>
<dbReference type="Gene3D" id="1.10.167.10">
    <property type="entry name" value="Regulator of G-protein Signalling 4, domain 2"/>
    <property type="match status" value="1"/>
</dbReference>
<feature type="coiled-coil region" evidence="1">
    <location>
        <begin position="427"/>
        <end position="454"/>
    </location>
</feature>
<dbReference type="InterPro" id="IPR036305">
    <property type="entry name" value="RGS_sf"/>
</dbReference>